<name>R7YZ02_CONA1</name>
<evidence type="ECO:0008006" key="3">
    <source>
        <dbReference type="Google" id="ProtNLM"/>
    </source>
</evidence>
<reference evidence="2" key="1">
    <citation type="submission" date="2012-06" db="EMBL/GenBank/DDBJ databases">
        <title>The genome sequence of Coniosporium apollinis CBS 100218.</title>
        <authorList>
            <consortium name="The Broad Institute Genome Sequencing Platform"/>
            <person name="Cuomo C."/>
            <person name="Gorbushina A."/>
            <person name="Noack S."/>
            <person name="Walker B."/>
            <person name="Young S.K."/>
            <person name="Zeng Q."/>
            <person name="Gargeya S."/>
            <person name="Fitzgerald M."/>
            <person name="Haas B."/>
            <person name="Abouelleil A."/>
            <person name="Alvarado L."/>
            <person name="Arachchi H.M."/>
            <person name="Berlin A.M."/>
            <person name="Chapman S.B."/>
            <person name="Goldberg J."/>
            <person name="Griggs A."/>
            <person name="Gujja S."/>
            <person name="Hansen M."/>
            <person name="Howarth C."/>
            <person name="Imamovic A."/>
            <person name="Larimer J."/>
            <person name="McCowan C."/>
            <person name="Montmayeur A."/>
            <person name="Murphy C."/>
            <person name="Neiman D."/>
            <person name="Pearson M."/>
            <person name="Priest M."/>
            <person name="Roberts A."/>
            <person name="Saif S."/>
            <person name="Shea T."/>
            <person name="Sisk P."/>
            <person name="Sykes S."/>
            <person name="Wortman J."/>
            <person name="Nusbaum C."/>
            <person name="Birren B."/>
        </authorList>
    </citation>
    <scope>NUCLEOTIDE SEQUENCE [LARGE SCALE GENOMIC DNA]</scope>
    <source>
        <strain evidence="2">CBS 100218</strain>
    </source>
</reference>
<protein>
    <recommendedName>
        <fullName evidence="3">BTB domain-containing protein</fullName>
    </recommendedName>
</protein>
<accession>R7YZ02</accession>
<proteinExistence type="predicted"/>
<dbReference type="AlphaFoldDB" id="R7YZ02"/>
<keyword evidence="2" id="KW-1185">Reference proteome</keyword>
<dbReference type="Proteomes" id="UP000016924">
    <property type="component" value="Unassembled WGS sequence"/>
</dbReference>
<organism evidence="1 2">
    <name type="scientific">Coniosporium apollinis (strain CBS 100218)</name>
    <name type="common">Rock-inhabiting black yeast</name>
    <dbReference type="NCBI Taxonomy" id="1168221"/>
    <lineage>
        <taxon>Eukaryota</taxon>
        <taxon>Fungi</taxon>
        <taxon>Dikarya</taxon>
        <taxon>Ascomycota</taxon>
        <taxon>Pezizomycotina</taxon>
        <taxon>Dothideomycetes</taxon>
        <taxon>Dothideomycetes incertae sedis</taxon>
        <taxon>Coniosporium</taxon>
    </lineage>
</organism>
<dbReference type="RefSeq" id="XP_007782487.1">
    <property type="nucleotide sequence ID" value="XM_007784297.1"/>
</dbReference>
<dbReference type="HOGENOM" id="CLU_1214681_0_0_1"/>
<gene>
    <name evidence="1" type="ORF">W97_06423</name>
</gene>
<sequence length="228" mass="25759">MADDGQTSNPSHAVEPVTTSVTEELVEIRGYSAHSNRTWRLSKRSLRNETVFFQDIGERVKYDPIDGSAYIGDIDPDIFEAFAQFLSGKHYEPPFRSHISLASRKSPSLLQLYHTLAWLLGDKLGAVAFQNHAIVRLAFSLNPKDASALVSPRAVLRALESMGNTLKLRQLFVDATAYALQKHGLKWREDARWAKVLEKFPDFIQDVIVRFDEGEVTNPSLHVAKYFL</sequence>
<dbReference type="GeneID" id="19903734"/>
<evidence type="ECO:0000313" key="1">
    <source>
        <dbReference type="EMBL" id="EON67170.1"/>
    </source>
</evidence>
<dbReference type="OrthoDB" id="1022638at2759"/>
<evidence type="ECO:0000313" key="2">
    <source>
        <dbReference type="Proteomes" id="UP000016924"/>
    </source>
</evidence>
<dbReference type="EMBL" id="JH767585">
    <property type="protein sequence ID" value="EON67170.1"/>
    <property type="molecule type" value="Genomic_DNA"/>
</dbReference>